<evidence type="ECO:0000259" key="1">
    <source>
        <dbReference type="Pfam" id="PF01764"/>
    </source>
</evidence>
<gene>
    <name evidence="2" type="ORF">DAPPUDRAFT_25925</name>
</gene>
<evidence type="ECO:0000313" key="2">
    <source>
        <dbReference type="EMBL" id="EFX71187.1"/>
    </source>
</evidence>
<organism evidence="2 3">
    <name type="scientific">Daphnia pulex</name>
    <name type="common">Water flea</name>
    <dbReference type="NCBI Taxonomy" id="6669"/>
    <lineage>
        <taxon>Eukaryota</taxon>
        <taxon>Metazoa</taxon>
        <taxon>Ecdysozoa</taxon>
        <taxon>Arthropoda</taxon>
        <taxon>Crustacea</taxon>
        <taxon>Branchiopoda</taxon>
        <taxon>Diplostraca</taxon>
        <taxon>Cladocera</taxon>
        <taxon>Anomopoda</taxon>
        <taxon>Daphniidae</taxon>
        <taxon>Daphnia</taxon>
    </lineage>
</organism>
<feature type="domain" description="Fungal lipase-type" evidence="1">
    <location>
        <begin position="15"/>
        <end position="152"/>
    </location>
</feature>
<evidence type="ECO:0000313" key="3">
    <source>
        <dbReference type="Proteomes" id="UP000000305"/>
    </source>
</evidence>
<dbReference type="eggNOG" id="KOG4569">
    <property type="taxonomic scope" value="Eukaryota"/>
</dbReference>
<reference evidence="2 3" key="1">
    <citation type="journal article" date="2011" name="Science">
        <title>The ecoresponsive genome of Daphnia pulex.</title>
        <authorList>
            <person name="Colbourne J.K."/>
            <person name="Pfrender M.E."/>
            <person name="Gilbert D."/>
            <person name="Thomas W.K."/>
            <person name="Tucker A."/>
            <person name="Oakley T.H."/>
            <person name="Tokishita S."/>
            <person name="Aerts A."/>
            <person name="Arnold G.J."/>
            <person name="Basu M.K."/>
            <person name="Bauer D.J."/>
            <person name="Caceres C.E."/>
            <person name="Carmel L."/>
            <person name="Casola C."/>
            <person name="Choi J.H."/>
            <person name="Detter J.C."/>
            <person name="Dong Q."/>
            <person name="Dusheyko S."/>
            <person name="Eads B.D."/>
            <person name="Frohlich T."/>
            <person name="Geiler-Samerotte K.A."/>
            <person name="Gerlach D."/>
            <person name="Hatcher P."/>
            <person name="Jogdeo S."/>
            <person name="Krijgsveld J."/>
            <person name="Kriventseva E.V."/>
            <person name="Kultz D."/>
            <person name="Laforsch C."/>
            <person name="Lindquist E."/>
            <person name="Lopez J."/>
            <person name="Manak J.R."/>
            <person name="Muller J."/>
            <person name="Pangilinan J."/>
            <person name="Patwardhan R.P."/>
            <person name="Pitluck S."/>
            <person name="Pritham E.J."/>
            <person name="Rechtsteiner A."/>
            <person name="Rho M."/>
            <person name="Rogozin I.B."/>
            <person name="Sakarya O."/>
            <person name="Salamov A."/>
            <person name="Schaack S."/>
            <person name="Shapiro H."/>
            <person name="Shiga Y."/>
            <person name="Skalitzky C."/>
            <person name="Smith Z."/>
            <person name="Souvorov A."/>
            <person name="Sung W."/>
            <person name="Tang Z."/>
            <person name="Tsuchiya D."/>
            <person name="Tu H."/>
            <person name="Vos H."/>
            <person name="Wang M."/>
            <person name="Wolf Y.I."/>
            <person name="Yamagata H."/>
            <person name="Yamada T."/>
            <person name="Ye Y."/>
            <person name="Shaw J.R."/>
            <person name="Andrews J."/>
            <person name="Crease T.J."/>
            <person name="Tang H."/>
            <person name="Lucas S.M."/>
            <person name="Robertson H.M."/>
            <person name="Bork P."/>
            <person name="Koonin E.V."/>
            <person name="Zdobnov E.M."/>
            <person name="Grigoriev I.V."/>
            <person name="Lynch M."/>
            <person name="Boore J.L."/>
        </authorList>
    </citation>
    <scope>NUCLEOTIDE SEQUENCE [LARGE SCALE GENOMIC DNA]</scope>
</reference>
<sequence>CEAYIAISHSEQTIVVAFRGSVTWSQVFAQLTGTFNIIKTKFIEEGRVQDYYYKAFMRLWNFGLERDIVQMYEKYPDYKVLVTGHSLGGALASLASLWMAYYDHIPTNQLFLYTFGAPRAGDVEYATIHGRYVTNNIRVVNGYDAIPHYPSRTVSFFRLAPYHHGTEVFY</sequence>
<dbReference type="OMA" id="EYATIHG"/>
<dbReference type="AlphaFoldDB" id="E9HAI6"/>
<feature type="non-terminal residue" evidence="2">
    <location>
        <position position="170"/>
    </location>
</feature>
<dbReference type="Proteomes" id="UP000000305">
    <property type="component" value="Unassembled WGS sequence"/>
</dbReference>
<dbReference type="PhylomeDB" id="E9HAI6"/>
<dbReference type="EMBL" id="GL732612">
    <property type="protein sequence ID" value="EFX71187.1"/>
    <property type="molecule type" value="Genomic_DNA"/>
</dbReference>
<dbReference type="Pfam" id="PF01764">
    <property type="entry name" value="Lipase_3"/>
    <property type="match status" value="1"/>
</dbReference>
<proteinExistence type="predicted"/>
<dbReference type="InterPro" id="IPR029058">
    <property type="entry name" value="AB_hydrolase_fold"/>
</dbReference>
<dbReference type="OrthoDB" id="5960337at2759"/>
<dbReference type="PANTHER" id="PTHR45908">
    <property type="entry name" value="PROTEIN CBG11750-RELATED"/>
    <property type="match status" value="1"/>
</dbReference>
<feature type="non-terminal residue" evidence="2">
    <location>
        <position position="1"/>
    </location>
</feature>
<dbReference type="SUPFAM" id="SSF53474">
    <property type="entry name" value="alpha/beta-Hydrolases"/>
    <property type="match status" value="1"/>
</dbReference>
<dbReference type="GO" id="GO:0006629">
    <property type="term" value="P:lipid metabolic process"/>
    <property type="evidence" value="ECO:0007669"/>
    <property type="project" value="InterPro"/>
</dbReference>
<dbReference type="InParanoid" id="E9HAI6"/>
<dbReference type="KEGG" id="dpx:DAPPUDRAFT_25925"/>
<dbReference type="Gene3D" id="3.40.50.1820">
    <property type="entry name" value="alpha/beta hydrolase"/>
    <property type="match status" value="1"/>
</dbReference>
<dbReference type="CDD" id="cd00519">
    <property type="entry name" value="Lipase_3"/>
    <property type="match status" value="1"/>
</dbReference>
<accession>E9HAI6</accession>
<dbReference type="InterPro" id="IPR002921">
    <property type="entry name" value="Fungal_lipase-type"/>
</dbReference>
<protein>
    <recommendedName>
        <fullName evidence="1">Fungal lipase-type domain-containing protein</fullName>
    </recommendedName>
</protein>
<keyword evidence="3" id="KW-1185">Reference proteome</keyword>
<name>E9HAI6_DAPPU</name>
<dbReference type="HOGENOM" id="CLU_032957_0_0_1"/>